<name>A0A9N9AHD1_9GLOM</name>
<dbReference type="EMBL" id="CAJVPZ010003309">
    <property type="protein sequence ID" value="CAG8528333.1"/>
    <property type="molecule type" value="Genomic_DNA"/>
</dbReference>
<comment type="caution">
    <text evidence="2">The sequence shown here is derived from an EMBL/GenBank/DDBJ whole genome shotgun (WGS) entry which is preliminary data.</text>
</comment>
<feature type="compositionally biased region" description="Polar residues" evidence="1">
    <location>
        <begin position="17"/>
        <end position="28"/>
    </location>
</feature>
<dbReference type="AlphaFoldDB" id="A0A9N9AHD1"/>
<evidence type="ECO:0000313" key="2">
    <source>
        <dbReference type="EMBL" id="CAG8528333.1"/>
    </source>
</evidence>
<evidence type="ECO:0000256" key="1">
    <source>
        <dbReference type="SAM" id="MobiDB-lite"/>
    </source>
</evidence>
<evidence type="ECO:0000313" key="3">
    <source>
        <dbReference type="Proteomes" id="UP000789396"/>
    </source>
</evidence>
<reference evidence="2" key="1">
    <citation type="submission" date="2021-06" db="EMBL/GenBank/DDBJ databases">
        <authorList>
            <person name="Kallberg Y."/>
            <person name="Tangrot J."/>
            <person name="Rosling A."/>
        </authorList>
    </citation>
    <scope>NUCLEOTIDE SEQUENCE</scope>
    <source>
        <strain evidence="2">IN212</strain>
    </source>
</reference>
<dbReference type="OrthoDB" id="2440099at2759"/>
<feature type="region of interest" description="Disordered" evidence="1">
    <location>
        <begin position="17"/>
        <end position="36"/>
    </location>
</feature>
<proteinExistence type="predicted"/>
<accession>A0A9N9AHD1</accession>
<gene>
    <name evidence="2" type="ORF">RFULGI_LOCUS3675</name>
</gene>
<feature type="non-terminal residue" evidence="2">
    <location>
        <position position="126"/>
    </location>
</feature>
<dbReference type="Proteomes" id="UP000789396">
    <property type="component" value="Unassembled WGS sequence"/>
</dbReference>
<protein>
    <submittedName>
        <fullName evidence="2">16973_t:CDS:1</fullName>
    </submittedName>
</protein>
<organism evidence="2 3">
    <name type="scientific">Racocetra fulgida</name>
    <dbReference type="NCBI Taxonomy" id="60492"/>
    <lineage>
        <taxon>Eukaryota</taxon>
        <taxon>Fungi</taxon>
        <taxon>Fungi incertae sedis</taxon>
        <taxon>Mucoromycota</taxon>
        <taxon>Glomeromycotina</taxon>
        <taxon>Glomeromycetes</taxon>
        <taxon>Diversisporales</taxon>
        <taxon>Gigasporaceae</taxon>
        <taxon>Racocetra</taxon>
    </lineage>
</organism>
<keyword evidence="3" id="KW-1185">Reference proteome</keyword>
<sequence length="126" mass="14196">AVGTYKLESFWSSVNTSTDDNFESSDNYSETDTETENYPNLSSFIELLKIEVKTKNYNKIESACLHAILFYLRLVKCGKGRIEASVIVAKAAGKNTYCARSIRAWASNYIQNGVYPISRQGKYPKT</sequence>